<sequence length="84" mass="9346">MGYKGPVFYRSSQGRWTRLDARPHTPMIPPHSTCVGEEVQVWRLQEGPLGPQLISTTIGFGLLAPDSIFTMWCLTPDAVSQSWG</sequence>
<accession>A0A5B7JDW0</accession>
<dbReference type="AlphaFoldDB" id="A0A5B7JDW0"/>
<comment type="caution">
    <text evidence="1">The sequence shown here is derived from an EMBL/GenBank/DDBJ whole genome shotgun (WGS) entry which is preliminary data.</text>
</comment>
<dbReference type="OrthoDB" id="6375797at2759"/>
<keyword evidence="2" id="KW-1185">Reference proteome</keyword>
<name>A0A5B7JDW0_PORTR</name>
<protein>
    <submittedName>
        <fullName evidence="1">Uncharacterized protein</fullName>
    </submittedName>
</protein>
<organism evidence="1 2">
    <name type="scientific">Portunus trituberculatus</name>
    <name type="common">Swimming crab</name>
    <name type="synonym">Neptunus trituberculatus</name>
    <dbReference type="NCBI Taxonomy" id="210409"/>
    <lineage>
        <taxon>Eukaryota</taxon>
        <taxon>Metazoa</taxon>
        <taxon>Ecdysozoa</taxon>
        <taxon>Arthropoda</taxon>
        <taxon>Crustacea</taxon>
        <taxon>Multicrustacea</taxon>
        <taxon>Malacostraca</taxon>
        <taxon>Eumalacostraca</taxon>
        <taxon>Eucarida</taxon>
        <taxon>Decapoda</taxon>
        <taxon>Pleocyemata</taxon>
        <taxon>Brachyura</taxon>
        <taxon>Eubrachyura</taxon>
        <taxon>Portunoidea</taxon>
        <taxon>Portunidae</taxon>
        <taxon>Portuninae</taxon>
        <taxon>Portunus</taxon>
    </lineage>
</organism>
<reference evidence="1 2" key="1">
    <citation type="submission" date="2019-05" db="EMBL/GenBank/DDBJ databases">
        <title>Another draft genome of Portunus trituberculatus and its Hox gene families provides insights of decapod evolution.</title>
        <authorList>
            <person name="Jeong J.-H."/>
            <person name="Song I."/>
            <person name="Kim S."/>
            <person name="Choi T."/>
            <person name="Kim D."/>
            <person name="Ryu S."/>
            <person name="Kim W."/>
        </authorList>
    </citation>
    <scope>NUCLEOTIDE SEQUENCE [LARGE SCALE GENOMIC DNA]</scope>
    <source>
        <tissue evidence="1">Muscle</tissue>
    </source>
</reference>
<proteinExistence type="predicted"/>
<dbReference type="Proteomes" id="UP000324222">
    <property type="component" value="Unassembled WGS sequence"/>
</dbReference>
<evidence type="ECO:0000313" key="1">
    <source>
        <dbReference type="EMBL" id="MPC92533.1"/>
    </source>
</evidence>
<dbReference type="EMBL" id="VSRR010091595">
    <property type="protein sequence ID" value="MPC92533.1"/>
    <property type="molecule type" value="Genomic_DNA"/>
</dbReference>
<evidence type="ECO:0000313" key="2">
    <source>
        <dbReference type="Proteomes" id="UP000324222"/>
    </source>
</evidence>
<gene>
    <name evidence="1" type="ORF">E2C01_087626</name>
</gene>